<organism evidence="4 5">
    <name type="scientific">Starmerella bacillaris</name>
    <name type="common">Yeast</name>
    <name type="synonym">Candida zemplinina</name>
    <dbReference type="NCBI Taxonomy" id="1247836"/>
    <lineage>
        <taxon>Eukaryota</taxon>
        <taxon>Fungi</taxon>
        <taxon>Dikarya</taxon>
        <taxon>Ascomycota</taxon>
        <taxon>Saccharomycotina</taxon>
        <taxon>Dipodascomycetes</taxon>
        <taxon>Dipodascales</taxon>
        <taxon>Trichomonascaceae</taxon>
        <taxon>Starmerella</taxon>
    </lineage>
</organism>
<accession>A0AAV5RK92</accession>
<keyword evidence="5" id="KW-1185">Reference proteome</keyword>
<protein>
    <recommendedName>
        <fullName evidence="6">HIT-type domain-containing protein</fullName>
    </recommendedName>
</protein>
<dbReference type="PANTHER" id="PTHR13093">
    <property type="entry name" value="ZINC FINGER HIT DOMAIN CONTAINING PROTEIN 1"/>
    <property type="match status" value="1"/>
</dbReference>
<keyword evidence="1" id="KW-0479">Metal-binding</keyword>
<dbReference type="InterPro" id="IPR039723">
    <property type="entry name" value="Vps71/ZNHIT1"/>
</dbReference>
<gene>
    <name evidence="4" type="ORF">DASB73_028210</name>
</gene>
<evidence type="ECO:0000313" key="5">
    <source>
        <dbReference type="Proteomes" id="UP001362899"/>
    </source>
</evidence>
<keyword evidence="2" id="KW-0863">Zinc-finger</keyword>
<sequence>MKITDAEVILKTSKHVPVTSGSRTRGTEASAVTQQRTIRRRLQELTNENYKEVKIDTPTSFTKSKQGKTVNSRRVLGSKKTLANVFDDDTASAEYYYSLVAEPSKYSVKLRCNVCGYFGNTKCSKCGASSCSLTCVKLHTLRCSQ</sequence>
<dbReference type="GO" id="GO:0006338">
    <property type="term" value="P:chromatin remodeling"/>
    <property type="evidence" value="ECO:0007669"/>
    <property type="project" value="InterPro"/>
</dbReference>
<comment type="caution">
    <text evidence="4">The sequence shown here is derived from an EMBL/GenBank/DDBJ whole genome shotgun (WGS) entry which is preliminary data.</text>
</comment>
<evidence type="ECO:0000256" key="3">
    <source>
        <dbReference type="ARBA" id="ARBA00022833"/>
    </source>
</evidence>
<reference evidence="4 5" key="1">
    <citation type="journal article" date="2023" name="Elife">
        <title>Identification of key yeast species and microbe-microbe interactions impacting larval growth of Drosophila in the wild.</title>
        <authorList>
            <person name="Mure A."/>
            <person name="Sugiura Y."/>
            <person name="Maeda R."/>
            <person name="Honda K."/>
            <person name="Sakurai N."/>
            <person name="Takahashi Y."/>
            <person name="Watada M."/>
            <person name="Katoh T."/>
            <person name="Gotoh A."/>
            <person name="Gotoh Y."/>
            <person name="Taniguchi I."/>
            <person name="Nakamura K."/>
            <person name="Hayashi T."/>
            <person name="Katayama T."/>
            <person name="Uemura T."/>
            <person name="Hattori Y."/>
        </authorList>
    </citation>
    <scope>NUCLEOTIDE SEQUENCE [LARGE SCALE GENOMIC DNA]</scope>
    <source>
        <strain evidence="4 5">SB-73</strain>
    </source>
</reference>
<keyword evidence="3" id="KW-0862">Zinc</keyword>
<evidence type="ECO:0008006" key="6">
    <source>
        <dbReference type="Google" id="ProtNLM"/>
    </source>
</evidence>
<proteinExistence type="predicted"/>
<dbReference type="EMBL" id="BTGC01000008">
    <property type="protein sequence ID" value="GMM51858.1"/>
    <property type="molecule type" value="Genomic_DNA"/>
</dbReference>
<dbReference type="AlphaFoldDB" id="A0AAV5RK92"/>
<name>A0AAV5RK92_STABA</name>
<dbReference type="Proteomes" id="UP001362899">
    <property type="component" value="Unassembled WGS sequence"/>
</dbReference>
<evidence type="ECO:0000313" key="4">
    <source>
        <dbReference type="EMBL" id="GMM51858.1"/>
    </source>
</evidence>
<dbReference type="GO" id="GO:0008270">
    <property type="term" value="F:zinc ion binding"/>
    <property type="evidence" value="ECO:0007669"/>
    <property type="project" value="UniProtKB-KW"/>
</dbReference>
<evidence type="ECO:0000256" key="2">
    <source>
        <dbReference type="ARBA" id="ARBA00022771"/>
    </source>
</evidence>
<evidence type="ECO:0000256" key="1">
    <source>
        <dbReference type="ARBA" id="ARBA00022723"/>
    </source>
</evidence>